<dbReference type="PRINTS" id="PR00081">
    <property type="entry name" value="GDHRDH"/>
</dbReference>
<reference evidence="8 9" key="1">
    <citation type="journal article" date="2018" name="MBio">
        <title>Comparative Genomics Reveals the Core Gene Toolbox for the Fungus-Insect Symbiosis.</title>
        <authorList>
            <person name="Wang Y."/>
            <person name="Stata M."/>
            <person name="Wang W."/>
            <person name="Stajich J.E."/>
            <person name="White M.M."/>
            <person name="Moncalvo J.M."/>
        </authorList>
    </citation>
    <scope>NUCLEOTIDE SEQUENCE [LARGE SCALE GENOMIC DNA]</scope>
    <source>
        <strain evidence="8 9">AUS-77-4</strain>
    </source>
</reference>
<dbReference type="Gene3D" id="3.30.40.10">
    <property type="entry name" value="Zinc/RING finger domain, C3HC4 (zinc finger)"/>
    <property type="match status" value="1"/>
</dbReference>
<accession>A0A2T9YVB3</accession>
<feature type="domain" description="RING-type" evidence="7">
    <location>
        <begin position="379"/>
        <end position="421"/>
    </location>
</feature>
<dbReference type="InterPro" id="IPR001841">
    <property type="entry name" value="Znf_RING"/>
</dbReference>
<comment type="similarity">
    <text evidence="1 5">Belongs to the short-chain dehydrogenases/reductases (SDR) family.</text>
</comment>
<dbReference type="PRINTS" id="PR00080">
    <property type="entry name" value="SDRFAMILY"/>
</dbReference>
<comment type="caution">
    <text evidence="8">The sequence shown here is derived from an EMBL/GenBank/DDBJ whole genome shotgun (WGS) entry which is preliminary data.</text>
</comment>
<dbReference type="EMBL" id="MBFT01000154">
    <property type="protein sequence ID" value="PVU96287.1"/>
    <property type="molecule type" value="Genomic_DNA"/>
</dbReference>
<keyword evidence="2" id="KW-0521">NADP</keyword>
<dbReference type="Proteomes" id="UP000245699">
    <property type="component" value="Unassembled WGS sequence"/>
</dbReference>
<keyword evidence="3" id="KW-0560">Oxidoreductase</keyword>
<dbReference type="InterPro" id="IPR013083">
    <property type="entry name" value="Znf_RING/FYVE/PHD"/>
</dbReference>
<dbReference type="PROSITE" id="PS00061">
    <property type="entry name" value="ADH_SHORT"/>
    <property type="match status" value="1"/>
</dbReference>
<dbReference type="SMART" id="SM00184">
    <property type="entry name" value="RING"/>
    <property type="match status" value="1"/>
</dbReference>
<dbReference type="InterPro" id="IPR020904">
    <property type="entry name" value="Sc_DH/Rdtase_CS"/>
</dbReference>
<keyword evidence="6" id="KW-0472">Membrane</keyword>
<protein>
    <recommendedName>
        <fullName evidence="7">RING-type domain-containing protein</fullName>
    </recommendedName>
</protein>
<dbReference type="InterPro" id="IPR002347">
    <property type="entry name" value="SDR_fam"/>
</dbReference>
<gene>
    <name evidence="8" type="ORF">BB559_002442</name>
</gene>
<keyword evidence="4" id="KW-0863">Zinc-finger</keyword>
<organism evidence="8 9">
    <name type="scientific">Furculomyces boomerangus</name>
    <dbReference type="NCBI Taxonomy" id="61424"/>
    <lineage>
        <taxon>Eukaryota</taxon>
        <taxon>Fungi</taxon>
        <taxon>Fungi incertae sedis</taxon>
        <taxon>Zoopagomycota</taxon>
        <taxon>Kickxellomycotina</taxon>
        <taxon>Harpellomycetes</taxon>
        <taxon>Harpellales</taxon>
        <taxon>Harpellaceae</taxon>
        <taxon>Furculomyces</taxon>
    </lineage>
</organism>
<keyword evidence="4" id="KW-0862">Zinc</keyword>
<dbReference type="SUPFAM" id="SSF51735">
    <property type="entry name" value="NAD(P)-binding Rossmann-fold domains"/>
    <property type="match status" value="1"/>
</dbReference>
<dbReference type="FunFam" id="3.40.50.720:FF:000047">
    <property type="entry name" value="NADP-dependent L-serine/L-allo-threonine dehydrogenase"/>
    <property type="match status" value="1"/>
</dbReference>
<keyword evidence="6" id="KW-1133">Transmembrane helix</keyword>
<dbReference type="OrthoDB" id="1274115at2759"/>
<feature type="transmembrane region" description="Helical" evidence="6">
    <location>
        <begin position="254"/>
        <end position="273"/>
    </location>
</feature>
<dbReference type="GO" id="GO:0008270">
    <property type="term" value="F:zinc ion binding"/>
    <property type="evidence" value="ECO:0007669"/>
    <property type="project" value="UniProtKB-KW"/>
</dbReference>
<dbReference type="PANTHER" id="PTHR42901:SF1">
    <property type="entry name" value="ALCOHOL DEHYDROGENASE"/>
    <property type="match status" value="1"/>
</dbReference>
<dbReference type="Gene3D" id="3.40.50.720">
    <property type="entry name" value="NAD(P)-binding Rossmann-like Domain"/>
    <property type="match status" value="1"/>
</dbReference>
<evidence type="ECO:0000256" key="5">
    <source>
        <dbReference type="RuleBase" id="RU000363"/>
    </source>
</evidence>
<dbReference type="AlphaFoldDB" id="A0A2T9YVB3"/>
<dbReference type="InterPro" id="IPR036291">
    <property type="entry name" value="NAD(P)-bd_dom_sf"/>
</dbReference>
<dbReference type="PANTHER" id="PTHR42901">
    <property type="entry name" value="ALCOHOL DEHYDROGENASE"/>
    <property type="match status" value="1"/>
</dbReference>
<dbReference type="Pfam" id="PF13639">
    <property type="entry name" value="zf-RING_2"/>
    <property type="match status" value="1"/>
</dbReference>
<evidence type="ECO:0000259" key="7">
    <source>
        <dbReference type="PROSITE" id="PS50089"/>
    </source>
</evidence>
<dbReference type="Pfam" id="PF00106">
    <property type="entry name" value="adh_short"/>
    <property type="match status" value="1"/>
</dbReference>
<name>A0A2T9YVB3_9FUNG</name>
<evidence type="ECO:0000256" key="6">
    <source>
        <dbReference type="SAM" id="Phobius"/>
    </source>
</evidence>
<sequence>MLERLVGKNIVITGASAGIGKSTALLFAKYGSNLILTARRESLLEELKKEIIEINPTVKVHIIKLDVTDHAAIKAEFGNLPEWASKIDVLVNNAGLSLGLDPVKDVPDERIDIMYNTNIKGLIWMTQQVLPQMLEANEGHIINVGSIVGFMPYPTGGIYASTKFAVRAITDALRMETLESNIKVSEIMPGYVMTEFGKVRFEGDESKVKKFYEGAQTLTGDDVAETIIFTASRNPRSVISSISVVPNVGSSNSGTYLGVFVALFFISLIFSFIRYNRRSKASISVKKPNNTTPAEAVVVNYPTTANESGYPNDTYPPQQDFVGYNHLGINGAAGSPMFTPPLLRNVLETYTKVRLTEALQIIPPNLVPRLDVSNDSIECLICFKKIPKSQYTRIIPCNHLFHISCIDRHLLRQNGNCPLCSYNLNTDFITQPPPQFPDSHLNHSINVQ</sequence>
<evidence type="ECO:0000256" key="4">
    <source>
        <dbReference type="PROSITE-ProRule" id="PRU00175"/>
    </source>
</evidence>
<evidence type="ECO:0000313" key="9">
    <source>
        <dbReference type="Proteomes" id="UP000245699"/>
    </source>
</evidence>
<proteinExistence type="inferred from homology"/>
<keyword evidence="4" id="KW-0479">Metal-binding</keyword>
<dbReference type="PROSITE" id="PS50089">
    <property type="entry name" value="ZF_RING_2"/>
    <property type="match status" value="1"/>
</dbReference>
<keyword evidence="6" id="KW-0812">Transmembrane</keyword>
<dbReference type="GO" id="GO:0016616">
    <property type="term" value="F:oxidoreductase activity, acting on the CH-OH group of donors, NAD or NADP as acceptor"/>
    <property type="evidence" value="ECO:0007669"/>
    <property type="project" value="UniProtKB-ARBA"/>
</dbReference>
<evidence type="ECO:0000256" key="1">
    <source>
        <dbReference type="ARBA" id="ARBA00006484"/>
    </source>
</evidence>
<evidence type="ECO:0000256" key="3">
    <source>
        <dbReference type="ARBA" id="ARBA00023002"/>
    </source>
</evidence>
<dbReference type="SUPFAM" id="SSF57850">
    <property type="entry name" value="RING/U-box"/>
    <property type="match status" value="1"/>
</dbReference>
<evidence type="ECO:0000256" key="2">
    <source>
        <dbReference type="ARBA" id="ARBA00022857"/>
    </source>
</evidence>
<dbReference type="STRING" id="61424.A0A2T9YVB3"/>
<keyword evidence="9" id="KW-1185">Reference proteome</keyword>
<evidence type="ECO:0000313" key="8">
    <source>
        <dbReference type="EMBL" id="PVU96287.1"/>
    </source>
</evidence>